<dbReference type="Proteomes" id="UP000037267">
    <property type="component" value="Unassembled WGS sequence"/>
</dbReference>
<comment type="caution">
    <text evidence="4">The sequence shown here is derived from an EMBL/GenBank/DDBJ whole genome shotgun (WGS) entry which is preliminary data.</text>
</comment>
<evidence type="ECO:0000259" key="3">
    <source>
        <dbReference type="PROSITE" id="PS51677"/>
    </source>
</evidence>
<sequence length="282" mass="33007">MVKIKKKIIYGLTFSILILMFLLTRRIRVEARKNENHIPILMYHNIVTDPNETKPPLITITDKRFKRDMEYLKNNGYTTISFRELIDYKSGKGTLPKKPVVITFDDGLYSNYKYAYPILRENNMKATIFIIGSRVGKDTLSGRPIVPHFNWNEAKEMYDSGLIEIQPHTYNLHFFKESSTHGHGALPMTGESEKNHYDRFLKDTKKIKKLIKDNIGCESYVFAYPYGDYTATNEKVLKDLNFKSTLTTRSRYSDITDNLYGLKRINVPSHIELKDLLRKIRY</sequence>
<dbReference type="CDD" id="cd10969">
    <property type="entry name" value="CE4_Ecf1_like_5s"/>
    <property type="match status" value="1"/>
</dbReference>
<accession>A0A0L0WB58</accession>
<comment type="subcellular location">
    <subcellularLocation>
        <location evidence="1">Secreted</location>
    </subcellularLocation>
</comment>
<dbReference type="GO" id="GO:0005576">
    <property type="term" value="C:extracellular region"/>
    <property type="evidence" value="ECO:0007669"/>
    <property type="project" value="UniProtKB-SubCell"/>
</dbReference>
<dbReference type="EMBL" id="LGSS01000006">
    <property type="protein sequence ID" value="KNF08672.1"/>
    <property type="molecule type" value="Genomic_DNA"/>
</dbReference>
<dbReference type="PANTHER" id="PTHR34216">
    <property type="match status" value="1"/>
</dbReference>
<dbReference type="PANTHER" id="PTHR34216:SF3">
    <property type="entry name" value="POLY-BETA-1,6-N-ACETYL-D-GLUCOSAMINE N-DEACETYLASE"/>
    <property type="match status" value="1"/>
</dbReference>
<dbReference type="PROSITE" id="PS51677">
    <property type="entry name" value="NODB"/>
    <property type="match status" value="1"/>
</dbReference>
<protein>
    <submittedName>
        <fullName evidence="4">Polysaccharide deacetylase</fullName>
    </submittedName>
</protein>
<keyword evidence="5" id="KW-1185">Reference proteome</keyword>
<evidence type="ECO:0000313" key="5">
    <source>
        <dbReference type="Proteomes" id="UP000037267"/>
    </source>
</evidence>
<evidence type="ECO:0000256" key="2">
    <source>
        <dbReference type="ARBA" id="ARBA00022729"/>
    </source>
</evidence>
<dbReference type="AlphaFoldDB" id="A0A0L0WB58"/>
<dbReference type="InterPro" id="IPR011330">
    <property type="entry name" value="Glyco_hydro/deAcase_b/a-brl"/>
</dbReference>
<organism evidence="4 5">
    <name type="scientific">Gottschalkia purinilytica</name>
    <name type="common">Clostridium purinilyticum</name>
    <dbReference type="NCBI Taxonomy" id="1503"/>
    <lineage>
        <taxon>Bacteria</taxon>
        <taxon>Bacillati</taxon>
        <taxon>Bacillota</taxon>
        <taxon>Tissierellia</taxon>
        <taxon>Tissierellales</taxon>
        <taxon>Gottschalkiaceae</taxon>
        <taxon>Gottschalkia</taxon>
    </lineage>
</organism>
<dbReference type="Gene3D" id="3.20.20.370">
    <property type="entry name" value="Glycoside hydrolase/deacetylase"/>
    <property type="match status" value="1"/>
</dbReference>
<keyword evidence="2" id="KW-0732">Signal</keyword>
<name>A0A0L0WB58_GOTPU</name>
<dbReference type="Pfam" id="PF01522">
    <property type="entry name" value="Polysacc_deac_1"/>
    <property type="match status" value="1"/>
</dbReference>
<evidence type="ECO:0000256" key="1">
    <source>
        <dbReference type="ARBA" id="ARBA00004613"/>
    </source>
</evidence>
<evidence type="ECO:0000313" key="4">
    <source>
        <dbReference type="EMBL" id="KNF08672.1"/>
    </source>
</evidence>
<dbReference type="OrthoDB" id="9778320at2"/>
<dbReference type="SUPFAM" id="SSF88713">
    <property type="entry name" value="Glycoside hydrolase/deacetylase"/>
    <property type="match status" value="1"/>
</dbReference>
<proteinExistence type="predicted"/>
<gene>
    <name evidence="4" type="ORF">CLPU_6c01580</name>
</gene>
<dbReference type="RefSeq" id="WP_050355184.1">
    <property type="nucleotide sequence ID" value="NZ_LGSS01000006.1"/>
</dbReference>
<reference evidence="5" key="1">
    <citation type="submission" date="2015-07" db="EMBL/GenBank/DDBJ databases">
        <title>Draft genome sequence of the purine-degrading Gottschalkia purinilyticum DSM 1384 (formerly Clostridium purinilyticum).</title>
        <authorList>
            <person name="Poehlein A."/>
            <person name="Schiel-Bengelsdorf B."/>
            <person name="Bengelsdorf F.R."/>
            <person name="Daniel R."/>
            <person name="Duerre P."/>
        </authorList>
    </citation>
    <scope>NUCLEOTIDE SEQUENCE [LARGE SCALE GENOMIC DNA]</scope>
    <source>
        <strain evidence="5">DSM 1384</strain>
    </source>
</reference>
<feature type="domain" description="NodB homology" evidence="3">
    <location>
        <begin position="98"/>
        <end position="282"/>
    </location>
</feature>
<dbReference type="InterPro" id="IPR002509">
    <property type="entry name" value="NODB_dom"/>
</dbReference>
<dbReference type="GO" id="GO:0005975">
    <property type="term" value="P:carbohydrate metabolic process"/>
    <property type="evidence" value="ECO:0007669"/>
    <property type="project" value="InterPro"/>
</dbReference>
<dbReference type="InterPro" id="IPR051398">
    <property type="entry name" value="Polysacch_Deacetylase"/>
</dbReference>
<dbReference type="GO" id="GO:0016810">
    <property type="term" value="F:hydrolase activity, acting on carbon-nitrogen (but not peptide) bonds"/>
    <property type="evidence" value="ECO:0007669"/>
    <property type="project" value="InterPro"/>
</dbReference>